<evidence type="ECO:0000259" key="1">
    <source>
        <dbReference type="Pfam" id="PF04734"/>
    </source>
</evidence>
<dbReference type="EMBL" id="JAVRHV010000003">
    <property type="protein sequence ID" value="MDT0553144.1"/>
    <property type="molecule type" value="Genomic_DNA"/>
</dbReference>
<keyword evidence="3" id="KW-1185">Reference proteome</keyword>
<protein>
    <submittedName>
        <fullName evidence="2">Neutral/alkaline non-lysosomal ceramidase N-terminal domain-containing protein</fullName>
    </submittedName>
</protein>
<accession>A0ABU2Y4M8</accession>
<name>A0ABU2Y4M8_9FLAO</name>
<organism evidence="2 3">
    <name type="scientific">Urechidicola vernalis</name>
    <dbReference type="NCBI Taxonomy" id="3075600"/>
    <lineage>
        <taxon>Bacteria</taxon>
        <taxon>Pseudomonadati</taxon>
        <taxon>Bacteroidota</taxon>
        <taxon>Flavobacteriia</taxon>
        <taxon>Flavobacteriales</taxon>
        <taxon>Flavobacteriaceae</taxon>
        <taxon>Urechidicola</taxon>
    </lineage>
</organism>
<dbReference type="Pfam" id="PF04734">
    <property type="entry name" value="Ceramidase_alk"/>
    <property type="match status" value="1"/>
</dbReference>
<comment type="caution">
    <text evidence="2">The sequence shown here is derived from an EMBL/GenBank/DDBJ whole genome shotgun (WGS) entry which is preliminary data.</text>
</comment>
<evidence type="ECO:0000313" key="3">
    <source>
        <dbReference type="Proteomes" id="UP001252186"/>
    </source>
</evidence>
<proteinExistence type="predicted"/>
<dbReference type="Proteomes" id="UP001252186">
    <property type="component" value="Unassembled WGS sequence"/>
</dbReference>
<reference evidence="2 3" key="1">
    <citation type="submission" date="2023-09" db="EMBL/GenBank/DDBJ databases">
        <authorList>
            <person name="Rey-Velasco X."/>
        </authorList>
    </citation>
    <scope>NUCLEOTIDE SEQUENCE [LARGE SCALE GENOMIC DNA]</scope>
    <source>
        <strain evidence="2 3">P050</strain>
    </source>
</reference>
<dbReference type="InterPro" id="IPR031329">
    <property type="entry name" value="NEUT/ALK_ceramidase_N"/>
</dbReference>
<dbReference type="RefSeq" id="WP_311593128.1">
    <property type="nucleotide sequence ID" value="NZ_JAVRHV010000003.1"/>
</dbReference>
<gene>
    <name evidence="2" type="ORF">RM519_07795</name>
</gene>
<feature type="domain" description="Neutral/alkaline non-lysosomal ceramidase N-terminal" evidence="1">
    <location>
        <begin position="48"/>
        <end position="240"/>
    </location>
</feature>
<sequence>MKNVFALFVTLLLCINCSTVTKKKQLMAGASSSNINPNVGMFIAGDKKNRKFTGVHDSIYAKAVVINNGESSLAIVTLDCIGLLYPDVQKIRKRAASLISTINLPAERIIISSNHVHTGPDVVGIWGASQIESGVDDEYMEKMIETTAQVIAKASKNLDPVSTRYSAGTFGEKWVHNISEPEIDRSLTVLQFLNDSGKNVASLTNFACHPTIYDAVHNEVSADFVGVFYNEMAKEVKGEHLFLQGAIGGWVQPDKENQSFEIGVKRGTELANAVKEQLKQMKPMESSKIQFANSVFELPVSNPGWSQLSKLGVIKREIGETTTTEVAWFSIGSAQFITHPGETPPAYSFYSKELMNSEPKFVMGLTLDAMGYILKPSYFEEGTTIPHAEYLTRMSAGAEAGPTVLEQIDKVIPK</sequence>
<evidence type="ECO:0000313" key="2">
    <source>
        <dbReference type="EMBL" id="MDT0553144.1"/>
    </source>
</evidence>